<evidence type="ECO:0000256" key="6">
    <source>
        <dbReference type="ARBA" id="ARBA00034303"/>
    </source>
</evidence>
<dbReference type="PANTHER" id="PTHR12265:SF30">
    <property type="entry name" value="TRANSMEMBRANE PROTEIN 53"/>
    <property type="match status" value="1"/>
</dbReference>
<keyword evidence="8" id="KW-1185">Reference proteome</keyword>
<dbReference type="GO" id="GO:0005640">
    <property type="term" value="C:nuclear outer membrane"/>
    <property type="evidence" value="ECO:0007669"/>
    <property type="project" value="UniProtKB-SubCell"/>
</dbReference>
<accession>E1ZJM0</accession>
<gene>
    <name evidence="7" type="ORF">CHLNCDRAFT_53380</name>
</gene>
<proteinExistence type="inferred from homology"/>
<dbReference type="RefSeq" id="XP_005845990.1">
    <property type="nucleotide sequence ID" value="XM_005845928.1"/>
</dbReference>
<name>E1ZJM0_CHLVA</name>
<evidence type="ECO:0000256" key="2">
    <source>
        <dbReference type="ARBA" id="ARBA00022692"/>
    </source>
</evidence>
<dbReference type="InterPro" id="IPR029058">
    <property type="entry name" value="AB_hydrolase_fold"/>
</dbReference>
<dbReference type="PANTHER" id="PTHR12265">
    <property type="entry name" value="TRANSMEMBRANE PROTEIN 53"/>
    <property type="match status" value="1"/>
</dbReference>
<evidence type="ECO:0000256" key="3">
    <source>
        <dbReference type="ARBA" id="ARBA00022989"/>
    </source>
</evidence>
<evidence type="ECO:0000256" key="4">
    <source>
        <dbReference type="ARBA" id="ARBA00023136"/>
    </source>
</evidence>
<dbReference type="AlphaFoldDB" id="E1ZJM0"/>
<comment type="similarity">
    <text evidence="1">Belongs to the TMEM53 family.</text>
</comment>
<dbReference type="OrthoDB" id="77878at2759"/>
<dbReference type="SUPFAM" id="SSF53474">
    <property type="entry name" value="alpha/beta-Hydrolases"/>
    <property type="match status" value="1"/>
</dbReference>
<dbReference type="eggNOG" id="KOG2521">
    <property type="taxonomic scope" value="Eukaryota"/>
</dbReference>
<evidence type="ECO:0000313" key="7">
    <source>
        <dbReference type="EMBL" id="EFN53888.1"/>
    </source>
</evidence>
<organism evidence="8">
    <name type="scientific">Chlorella variabilis</name>
    <name type="common">Green alga</name>
    <dbReference type="NCBI Taxonomy" id="554065"/>
    <lineage>
        <taxon>Eukaryota</taxon>
        <taxon>Viridiplantae</taxon>
        <taxon>Chlorophyta</taxon>
        <taxon>core chlorophytes</taxon>
        <taxon>Trebouxiophyceae</taxon>
        <taxon>Chlorellales</taxon>
        <taxon>Chlorellaceae</taxon>
        <taxon>Chlorella clade</taxon>
        <taxon>Chlorella</taxon>
    </lineage>
</organism>
<keyword evidence="5" id="KW-0539">Nucleus</keyword>
<keyword evidence="2" id="KW-0812">Transmembrane</keyword>
<sequence>MRDFTYRYSNLCTVRGEAPPVLVHAMSNAGFVAYGTMLHLTSLLKQVRPAALSPAPGGTAASLEFNPAAWSAGGGGMTARSYGLWGGEGGGRGAPVARRGADGEELHRFVSDPRAMAVLSAFRQKRRADTAAQPAALPPTACVRAAPSLATTRIWSKGLLAALFSEAAENVEESHPLLLRTTHRLAERYFQLPVVQRRMREVRHAWQFSVPPCPQLYLYSKADALIPHRHIERFMEQQAAHGVPVHHHCWADTAHCEHLRKHPEQYKSLVRSFTEHCLHSHTPPESWI</sequence>
<evidence type="ECO:0000313" key="8">
    <source>
        <dbReference type="Proteomes" id="UP000008141"/>
    </source>
</evidence>
<dbReference type="InterPro" id="IPR008547">
    <property type="entry name" value="DUF829_TMEM53"/>
</dbReference>
<keyword evidence="4" id="KW-0472">Membrane</keyword>
<dbReference type="Proteomes" id="UP000008141">
    <property type="component" value="Unassembled WGS sequence"/>
</dbReference>
<comment type="subcellular location">
    <subcellularLocation>
        <location evidence="6">Nucleus outer membrane</location>
        <topology evidence="6">Single-pass membrane protein</topology>
    </subcellularLocation>
</comment>
<dbReference type="Pfam" id="PF05705">
    <property type="entry name" value="DUF829"/>
    <property type="match status" value="1"/>
</dbReference>
<evidence type="ECO:0000256" key="1">
    <source>
        <dbReference type="ARBA" id="ARBA00007387"/>
    </source>
</evidence>
<keyword evidence="3" id="KW-1133">Transmembrane helix</keyword>
<dbReference type="InParanoid" id="E1ZJM0"/>
<evidence type="ECO:0000256" key="5">
    <source>
        <dbReference type="ARBA" id="ARBA00023242"/>
    </source>
</evidence>
<dbReference type="GeneID" id="17353417"/>
<protein>
    <submittedName>
        <fullName evidence="7">Uncharacterized protein</fullName>
    </submittedName>
</protein>
<dbReference type="Gene3D" id="3.40.50.1820">
    <property type="entry name" value="alpha/beta hydrolase"/>
    <property type="match status" value="1"/>
</dbReference>
<reference evidence="7 8" key="1">
    <citation type="journal article" date="2010" name="Plant Cell">
        <title>The Chlorella variabilis NC64A genome reveals adaptation to photosymbiosis, coevolution with viruses, and cryptic sex.</title>
        <authorList>
            <person name="Blanc G."/>
            <person name="Duncan G."/>
            <person name="Agarkova I."/>
            <person name="Borodovsky M."/>
            <person name="Gurnon J."/>
            <person name="Kuo A."/>
            <person name="Lindquist E."/>
            <person name="Lucas S."/>
            <person name="Pangilinan J."/>
            <person name="Polle J."/>
            <person name="Salamov A."/>
            <person name="Terry A."/>
            <person name="Yamada T."/>
            <person name="Dunigan D.D."/>
            <person name="Grigoriev I.V."/>
            <person name="Claverie J.M."/>
            <person name="Van Etten J.L."/>
        </authorList>
    </citation>
    <scope>NUCLEOTIDE SEQUENCE [LARGE SCALE GENOMIC DNA]</scope>
    <source>
        <strain evidence="7 8">NC64A</strain>
    </source>
</reference>
<dbReference type="KEGG" id="cvr:CHLNCDRAFT_53380"/>
<dbReference type="EMBL" id="GL433849">
    <property type="protein sequence ID" value="EFN53888.1"/>
    <property type="molecule type" value="Genomic_DNA"/>
</dbReference>